<evidence type="ECO:0000313" key="4">
    <source>
        <dbReference type="EMBL" id="WEA57739.1"/>
    </source>
</evidence>
<dbReference type="Proteomes" id="UP001214131">
    <property type="component" value="Chromosome"/>
</dbReference>
<evidence type="ECO:0000313" key="7">
    <source>
        <dbReference type="Proteomes" id="UP001214131"/>
    </source>
</evidence>
<evidence type="ECO:0000313" key="2">
    <source>
        <dbReference type="EMBL" id="KAF0413517.1"/>
    </source>
</evidence>
<dbReference type="Proteomes" id="UP000196118">
    <property type="component" value="Chromosome"/>
</dbReference>
<reference evidence="4 7" key="6">
    <citation type="submission" date="2023-02" db="EMBL/GenBank/DDBJ databases">
        <title>Comparative genomics and fermentation flavor characterization of five lactic acid bacteria reveal flavor biosynthesis metabolic pathways in fermented muskmelon puree.</title>
        <authorList>
            <person name="Yuan L."/>
            <person name="Li M."/>
            <person name="Xu X."/>
            <person name="Lao F."/>
            <person name="Wu J."/>
        </authorList>
    </citation>
    <scope>NUCLEOTIDE SEQUENCE [LARGE SCALE GENOMIC DNA]</scope>
    <source>
        <strain evidence="4 7">Ca-4</strain>
    </source>
</reference>
<reference evidence="3" key="5">
    <citation type="submission" date="2020-11" db="EMBL/GenBank/DDBJ databases">
        <title>Antibiotic susceptibility profiles of Pediococcus pentosaceus from various origins and their implications for the safety assessment of strains with food-technology applications.</title>
        <authorList>
            <person name="Shani N."/>
            <person name="Oberhaensli S."/>
            <person name="Arias E."/>
        </authorList>
    </citation>
    <scope>NUCLEOTIDE SEQUENCE</scope>
    <source>
        <strain evidence="3">FAM 19164</strain>
    </source>
</reference>
<accession>A0A8G0ZHP6</accession>
<dbReference type="EMBL" id="JADOFV010000003">
    <property type="protein sequence ID" value="MBF7127391.1"/>
    <property type="molecule type" value="Genomic_DNA"/>
</dbReference>
<dbReference type="EMBL" id="WENB01000003">
    <property type="protein sequence ID" value="KAF0413517.1"/>
    <property type="molecule type" value="Genomic_DNA"/>
</dbReference>
<keyword evidence="6" id="KW-1185">Reference proteome</keyword>
<dbReference type="RefSeq" id="WP_029257749.1">
    <property type="nucleotide sequence ID" value="NZ_BJZY01000004.1"/>
</dbReference>
<evidence type="ECO:0000313" key="5">
    <source>
        <dbReference type="Proteomes" id="UP000196118"/>
    </source>
</evidence>
<reference evidence="1 5" key="1">
    <citation type="submission" date="2017-05" db="EMBL/GenBank/DDBJ databases">
        <title>Genome sequence of Pediococcus pentosaceus strain SRCM100892.</title>
        <authorList>
            <person name="Cho S.H."/>
        </authorList>
    </citation>
    <scope>NUCLEOTIDE SEQUENCE [LARGE SCALE GENOMIC DNA]</scope>
    <source>
        <strain evidence="1 5">SRCM100892</strain>
    </source>
</reference>
<accession>A0A1Y0VWQ9</accession>
<reference evidence="2 6" key="2">
    <citation type="submission" date="2019-10" db="EMBL/GenBank/DDBJ databases">
        <authorList>
            <person name="Irmler S."/>
            <person name="Berthoud H."/>
            <person name="Roetschi A."/>
            <person name="Arias E."/>
            <person name="Shani N."/>
            <person name="Wuethrich D."/>
            <person name="Bruggmann R."/>
        </authorList>
    </citation>
    <scope>NUCLEOTIDE SEQUENCE [LARGE SCALE GENOMIC DNA]</scope>
    <source>
        <strain evidence="2 6">FAM13073</strain>
    </source>
</reference>
<name>A0A1Y0VWQ9_PEDPE</name>
<gene>
    <name evidence="2" type="ORF">GBO79_06065</name>
    <name evidence="3" type="ORF">ITQ97_06175</name>
    <name evidence="4" type="ORF">PWB86_02430</name>
    <name evidence="1" type="ORF">S100892_01756</name>
</gene>
<dbReference type="EMBL" id="CP021474">
    <property type="protein sequence ID" value="ARW20299.1"/>
    <property type="molecule type" value="Genomic_DNA"/>
</dbReference>
<dbReference type="AlphaFoldDB" id="A0A1Y0VWQ9"/>
<dbReference type="EMBL" id="CP118739">
    <property type="protein sequence ID" value="WEA57739.1"/>
    <property type="molecule type" value="Genomic_DNA"/>
</dbReference>
<dbReference type="Proteomes" id="UP000743107">
    <property type="component" value="Unassembled WGS sequence"/>
</dbReference>
<sequence length="130" mass="15256">MSNILISLLTLIAILFCWKSLYQNPARQIAGRKFYITKEYPTTYANAVDNLDHATIQFKKDGSIKYEVINDYSNDKWTINGHKVEMGNIADPDRTYIDLNDERQIDGHTFYEIKFEDDINIFQYFLVSEN</sequence>
<evidence type="ECO:0000313" key="6">
    <source>
        <dbReference type="Proteomes" id="UP000472573"/>
    </source>
</evidence>
<proteinExistence type="predicted"/>
<organism evidence="1 5">
    <name type="scientific">Pediococcus pentosaceus</name>
    <dbReference type="NCBI Taxonomy" id="1255"/>
    <lineage>
        <taxon>Bacteria</taxon>
        <taxon>Bacillati</taxon>
        <taxon>Bacillota</taxon>
        <taxon>Bacilli</taxon>
        <taxon>Lactobacillales</taxon>
        <taxon>Lactobacillaceae</taxon>
        <taxon>Pediococcus</taxon>
    </lineage>
</organism>
<dbReference type="Proteomes" id="UP000472573">
    <property type="component" value="Unassembled WGS sequence"/>
</dbReference>
<evidence type="ECO:0000313" key="1">
    <source>
        <dbReference type="EMBL" id="ARW20299.1"/>
    </source>
</evidence>
<reference evidence="2" key="3">
    <citation type="submission" date="2019-12" db="EMBL/GenBank/DDBJ databases">
        <title>SpeciesPrimer: A bioinformatics pipeline dedicated to the design of qPCR primers for the quantification of bacterial species.</title>
        <authorList>
            <person name="Dreier M."/>
            <person name="Berthoud H."/>
            <person name="Shani N."/>
            <person name="Wechsler D."/>
            <person name="Junier P."/>
        </authorList>
    </citation>
    <scope>NUCLEOTIDE SEQUENCE</scope>
    <source>
        <strain evidence="2">FAM13073</strain>
    </source>
</reference>
<reference evidence="6" key="4">
    <citation type="submission" date="2020-03" db="EMBL/GenBank/DDBJ databases">
        <title>SpeciesPrimer: A bioinformatics pipeline dedicated to the design of qPCR primers for the quantification of bacterial species.</title>
        <authorList>
            <person name="Dreier M."/>
            <person name="Berthoud H."/>
            <person name="Shani N."/>
            <person name="Wechsler D."/>
            <person name="Junier P."/>
        </authorList>
    </citation>
    <scope>NUCLEOTIDE SEQUENCE [LARGE SCALE GENOMIC DNA]</scope>
    <source>
        <strain evidence="6">FAM13073</strain>
    </source>
</reference>
<evidence type="ECO:0000313" key="3">
    <source>
        <dbReference type="EMBL" id="MBF7127391.1"/>
    </source>
</evidence>
<protein>
    <submittedName>
        <fullName evidence="1">Uncharacterized protein</fullName>
    </submittedName>
</protein>